<reference evidence="2 3" key="1">
    <citation type="submission" date="2024-01" db="EMBL/GenBank/DDBJ databases">
        <title>Draft genome sequences of three bacterial strains isolated from Acacia saligna represent a potential new species within the genus Rhizobium.</title>
        <authorList>
            <person name="Tambong J.T."/>
            <person name="Mnasri B."/>
        </authorList>
    </citation>
    <scope>NUCLEOTIDE SEQUENCE [LARGE SCALE GENOMIC DNA]</scope>
    <source>
        <strain evidence="2 3">1AS12I</strain>
    </source>
</reference>
<gene>
    <name evidence="2" type="ORF">V8Q02_14740</name>
</gene>
<proteinExistence type="predicted"/>
<protein>
    <submittedName>
        <fullName evidence="2">Arc family DNA-binding protein</fullName>
    </submittedName>
</protein>
<name>A0ABU8CKR7_9HYPH</name>
<dbReference type="Proteomes" id="UP001531129">
    <property type="component" value="Unassembled WGS sequence"/>
</dbReference>
<dbReference type="EMBL" id="JBAMYC010000007">
    <property type="protein sequence ID" value="MEI1249241.1"/>
    <property type="molecule type" value="Genomic_DNA"/>
</dbReference>
<keyword evidence="3" id="KW-1185">Reference proteome</keyword>
<organism evidence="2 3">
    <name type="scientific">Rhizobium aouanii</name>
    <dbReference type="NCBI Taxonomy" id="3118145"/>
    <lineage>
        <taxon>Bacteria</taxon>
        <taxon>Pseudomonadati</taxon>
        <taxon>Pseudomonadota</taxon>
        <taxon>Alphaproteobacteria</taxon>
        <taxon>Hyphomicrobiales</taxon>
        <taxon>Rhizobiaceae</taxon>
        <taxon>Rhizobium/Agrobacterium group</taxon>
        <taxon>Rhizobium</taxon>
    </lineage>
</organism>
<dbReference type="Gene3D" id="1.10.1220.10">
    <property type="entry name" value="Met repressor-like"/>
    <property type="match status" value="1"/>
</dbReference>
<dbReference type="InterPro" id="IPR010985">
    <property type="entry name" value="Ribbon_hlx_hlx"/>
</dbReference>
<evidence type="ECO:0000313" key="3">
    <source>
        <dbReference type="Proteomes" id="UP001531129"/>
    </source>
</evidence>
<keyword evidence="2" id="KW-0238">DNA-binding</keyword>
<dbReference type="GO" id="GO:0003677">
    <property type="term" value="F:DNA binding"/>
    <property type="evidence" value="ECO:0007669"/>
    <property type="project" value="UniProtKB-KW"/>
</dbReference>
<dbReference type="Pfam" id="PF03869">
    <property type="entry name" value="Arc"/>
    <property type="match status" value="1"/>
</dbReference>
<accession>A0ABU8CKR7</accession>
<sequence length="129" mass="14673">MAQTPKTPNDELDKFLLRMPDGLRKRIKREAEKNNRSMNSEIVATLEEAYPARAFDLAQFMEEWMFPIIQAPVSDRLSLIEKANEYLRSERSEMTVSTEQKPNGKMDVILTMGGARLLVGESAAELIVL</sequence>
<dbReference type="InterPro" id="IPR005569">
    <property type="entry name" value="Arc_DNA-bd_dom"/>
</dbReference>
<dbReference type="InterPro" id="IPR013321">
    <property type="entry name" value="Arc_rbn_hlx_hlx"/>
</dbReference>
<feature type="domain" description="Arc-like DNA binding" evidence="1">
    <location>
        <begin position="12"/>
        <end position="49"/>
    </location>
</feature>
<dbReference type="RefSeq" id="WP_335913024.1">
    <property type="nucleotide sequence ID" value="NZ_JBAMYB010000007.1"/>
</dbReference>
<evidence type="ECO:0000259" key="1">
    <source>
        <dbReference type="Pfam" id="PF03869"/>
    </source>
</evidence>
<evidence type="ECO:0000313" key="2">
    <source>
        <dbReference type="EMBL" id="MEI1249241.1"/>
    </source>
</evidence>
<comment type="caution">
    <text evidence="2">The sequence shown here is derived from an EMBL/GenBank/DDBJ whole genome shotgun (WGS) entry which is preliminary data.</text>
</comment>
<dbReference type="SUPFAM" id="SSF47598">
    <property type="entry name" value="Ribbon-helix-helix"/>
    <property type="match status" value="1"/>
</dbReference>